<dbReference type="Gene3D" id="1.20.58.1610">
    <property type="entry name" value="NADH:ubiquinone/plastoquinone oxidoreductase, chain 3"/>
    <property type="match status" value="1"/>
</dbReference>
<dbReference type="EMBL" id="MAAO01000016">
    <property type="protein sequence ID" value="OUR92969.1"/>
    <property type="molecule type" value="Genomic_DNA"/>
</dbReference>
<protein>
    <recommendedName>
        <fullName evidence="7">NADH-quinone oxidoreductase subunit A</fullName>
        <ecNumber evidence="7">7.1.1.-</ecNumber>
    </recommendedName>
    <alternativeName>
        <fullName evidence="7">NADH dehydrogenase I subunit A</fullName>
    </alternativeName>
    <alternativeName>
        <fullName evidence="7">NDH-1 subunit A</fullName>
    </alternativeName>
    <alternativeName>
        <fullName evidence="7">NUO1</fullName>
    </alternativeName>
</protein>
<proteinExistence type="inferred from homology"/>
<keyword evidence="7 8" id="KW-0520">NAD</keyword>
<keyword evidence="7" id="KW-1278">Translocase</keyword>
<evidence type="ECO:0000256" key="5">
    <source>
        <dbReference type="ARBA" id="ARBA00022989"/>
    </source>
</evidence>
<keyword evidence="4 7" id="KW-0812">Transmembrane</keyword>
<comment type="catalytic activity">
    <reaction evidence="7 8">
        <text>a quinone + NADH + 5 H(+)(in) = a quinol + NAD(+) + 4 H(+)(out)</text>
        <dbReference type="Rhea" id="RHEA:57888"/>
        <dbReference type="ChEBI" id="CHEBI:15378"/>
        <dbReference type="ChEBI" id="CHEBI:24646"/>
        <dbReference type="ChEBI" id="CHEBI:57540"/>
        <dbReference type="ChEBI" id="CHEBI:57945"/>
        <dbReference type="ChEBI" id="CHEBI:132124"/>
    </reaction>
</comment>
<reference evidence="10" key="1">
    <citation type="journal article" date="2017" name="Proc. Natl. Acad. Sci. U.S.A.">
        <title>Simulation of Deepwater Horizon oil plume reveals substrate specialization within a complex community of hydrocarbon-degraders.</title>
        <authorList>
            <person name="Hu P."/>
            <person name="Dubinsky E.A."/>
            <person name="Probst A.J."/>
            <person name="Wang J."/>
            <person name="Sieber C.M.K."/>
            <person name="Tom L.M."/>
            <person name="Gardinali P."/>
            <person name="Banfield J.F."/>
            <person name="Atlas R.M."/>
            <person name="Andersen G.L."/>
        </authorList>
    </citation>
    <scope>NUCLEOTIDE SEQUENCE [LARGE SCALE GENOMIC DNA]</scope>
</reference>
<dbReference type="InterPro" id="IPR023043">
    <property type="entry name" value="NAD(P)H_OxRDtase_bac/plastid"/>
</dbReference>
<dbReference type="GO" id="GO:0008137">
    <property type="term" value="F:NADH dehydrogenase (ubiquinone) activity"/>
    <property type="evidence" value="ECO:0007669"/>
    <property type="project" value="InterPro"/>
</dbReference>
<dbReference type="GO" id="GO:0048038">
    <property type="term" value="F:quinone binding"/>
    <property type="evidence" value="ECO:0007669"/>
    <property type="project" value="UniProtKB-KW"/>
</dbReference>
<evidence type="ECO:0000256" key="7">
    <source>
        <dbReference type="HAMAP-Rule" id="MF_01394"/>
    </source>
</evidence>
<feature type="transmembrane region" description="Helical" evidence="7">
    <location>
        <begin position="64"/>
        <end position="88"/>
    </location>
</feature>
<name>A0A1Y5F1F1_9BACT</name>
<keyword evidence="7" id="KW-1003">Cell membrane</keyword>
<gene>
    <name evidence="7" type="primary">nuoA</name>
    <name evidence="9" type="ORF">A9Q84_20895</name>
</gene>
<comment type="function">
    <text evidence="7">NDH-1 shuttles electrons from NADH, via FMN and iron-sulfur (Fe-S) centers, to quinones in the respiratory chain. The immediate electron acceptor for the enzyme in this species is believed to be ubiquinone. Couples the redox reaction to proton translocation (for every two electrons transferred, four hydrogen ions are translocated across the cytoplasmic membrane), and thus conserves the redox energy in a proton gradient.</text>
</comment>
<keyword evidence="5 7" id="KW-1133">Transmembrane helix</keyword>
<keyword evidence="3 7" id="KW-0813">Transport</keyword>
<dbReference type="PANTHER" id="PTHR11058:SF9">
    <property type="entry name" value="NADH-UBIQUINONE OXIDOREDUCTASE CHAIN 3"/>
    <property type="match status" value="1"/>
</dbReference>
<sequence length="143" mass="15902">MSSFNLDVYMPVLILIAFAVVMVVGVLVAGILIRPQNPEELKLSPYECGEEPVGPAWSNFNIRFYVTALVFIIFDVEGALMFPVAAVFQKFNKIGQGGVLFGTLFLFVAILVVGIVYCWKKGDLDWVRSYQVANDDTSKKEVN</sequence>
<dbReference type="GO" id="GO:0050136">
    <property type="term" value="F:NADH dehydrogenase (quinone) (non-electrogenic) activity"/>
    <property type="evidence" value="ECO:0007669"/>
    <property type="project" value="UniProtKB-UniRule"/>
</dbReference>
<evidence type="ECO:0000256" key="2">
    <source>
        <dbReference type="ARBA" id="ARBA00008472"/>
    </source>
</evidence>
<evidence type="ECO:0000256" key="8">
    <source>
        <dbReference type="RuleBase" id="RU003639"/>
    </source>
</evidence>
<dbReference type="InterPro" id="IPR000440">
    <property type="entry name" value="NADH_UbQ/plastoQ_OxRdtase_su3"/>
</dbReference>
<keyword evidence="6 7" id="KW-0472">Membrane</keyword>
<evidence type="ECO:0000256" key="6">
    <source>
        <dbReference type="ARBA" id="ARBA00023136"/>
    </source>
</evidence>
<dbReference type="Pfam" id="PF00507">
    <property type="entry name" value="Oxidored_q4"/>
    <property type="match status" value="1"/>
</dbReference>
<evidence type="ECO:0000256" key="1">
    <source>
        <dbReference type="ARBA" id="ARBA00004141"/>
    </source>
</evidence>
<dbReference type="Proteomes" id="UP000196531">
    <property type="component" value="Unassembled WGS sequence"/>
</dbReference>
<accession>A0A1Y5F1F1</accession>
<dbReference type="AlphaFoldDB" id="A0A1Y5F1F1"/>
<dbReference type="GO" id="GO:0030964">
    <property type="term" value="C:NADH dehydrogenase complex"/>
    <property type="evidence" value="ECO:0007669"/>
    <property type="project" value="TreeGrafter"/>
</dbReference>
<evidence type="ECO:0000256" key="4">
    <source>
        <dbReference type="ARBA" id="ARBA00022692"/>
    </source>
</evidence>
<comment type="similarity">
    <text evidence="2 7 8">Belongs to the complex I subunit 3 family.</text>
</comment>
<organism evidence="9 10">
    <name type="scientific">Halobacteriovorax marinus</name>
    <dbReference type="NCBI Taxonomy" id="97084"/>
    <lineage>
        <taxon>Bacteria</taxon>
        <taxon>Pseudomonadati</taxon>
        <taxon>Bdellovibrionota</taxon>
        <taxon>Bacteriovoracia</taxon>
        <taxon>Bacteriovoracales</taxon>
        <taxon>Halobacteriovoraceae</taxon>
        <taxon>Halobacteriovorax</taxon>
    </lineage>
</organism>
<keyword evidence="7" id="KW-0830">Ubiquinone</keyword>
<keyword evidence="7 8" id="KW-0874">Quinone</keyword>
<feature type="transmembrane region" description="Helical" evidence="7">
    <location>
        <begin position="94"/>
        <end position="119"/>
    </location>
</feature>
<dbReference type="GO" id="GO:0005886">
    <property type="term" value="C:plasma membrane"/>
    <property type="evidence" value="ECO:0007669"/>
    <property type="project" value="UniProtKB-SubCell"/>
</dbReference>
<evidence type="ECO:0000256" key="3">
    <source>
        <dbReference type="ARBA" id="ARBA00022448"/>
    </source>
</evidence>
<comment type="caution">
    <text evidence="9">The sequence shown here is derived from an EMBL/GenBank/DDBJ whole genome shotgun (WGS) entry which is preliminary data.</text>
</comment>
<dbReference type="HAMAP" id="MF_01394">
    <property type="entry name" value="NDH1_NuoA"/>
    <property type="match status" value="1"/>
</dbReference>
<dbReference type="EC" id="7.1.1.-" evidence="7"/>
<comment type="subcellular location">
    <subcellularLocation>
        <location evidence="7 8">Cell membrane</location>
        <topology evidence="7 8">Multi-pass membrane protein</topology>
    </subcellularLocation>
    <subcellularLocation>
        <location evidence="1">Membrane</location>
        <topology evidence="1">Multi-pass membrane protein</topology>
    </subcellularLocation>
</comment>
<comment type="subunit">
    <text evidence="7">NDH-1 is composed of 14 different subunits. Subunits NuoA, H, J, K, L, M, N constitute the membrane sector of the complex.</text>
</comment>
<evidence type="ECO:0000313" key="10">
    <source>
        <dbReference type="Proteomes" id="UP000196531"/>
    </source>
</evidence>
<feature type="transmembrane region" description="Helical" evidence="7">
    <location>
        <begin position="12"/>
        <end position="33"/>
    </location>
</feature>
<evidence type="ECO:0000313" key="9">
    <source>
        <dbReference type="EMBL" id="OUR92969.1"/>
    </source>
</evidence>
<dbReference type="InterPro" id="IPR038430">
    <property type="entry name" value="NDAH_ubi_oxred_su3_sf"/>
</dbReference>
<dbReference type="PANTHER" id="PTHR11058">
    <property type="entry name" value="NADH-UBIQUINONE OXIDOREDUCTASE CHAIN 3"/>
    <property type="match status" value="1"/>
</dbReference>